<evidence type="ECO:0000313" key="1">
    <source>
        <dbReference type="EMBL" id="KAF2593277.1"/>
    </source>
</evidence>
<gene>
    <name evidence="1" type="ORF">F2Q70_00043022</name>
</gene>
<comment type="caution">
    <text evidence="1">The sequence shown here is derived from an EMBL/GenBank/DDBJ whole genome shotgun (WGS) entry which is preliminary data.</text>
</comment>
<accession>A0A8S9KHL5</accession>
<proteinExistence type="predicted"/>
<dbReference type="AlphaFoldDB" id="A0A8S9KHL5"/>
<dbReference type="EMBL" id="QGKY02000164">
    <property type="protein sequence ID" value="KAF2593277.1"/>
    <property type="molecule type" value="Genomic_DNA"/>
</dbReference>
<organism evidence="1">
    <name type="scientific">Brassica cretica</name>
    <name type="common">Mustard</name>
    <dbReference type="NCBI Taxonomy" id="69181"/>
    <lineage>
        <taxon>Eukaryota</taxon>
        <taxon>Viridiplantae</taxon>
        <taxon>Streptophyta</taxon>
        <taxon>Embryophyta</taxon>
        <taxon>Tracheophyta</taxon>
        <taxon>Spermatophyta</taxon>
        <taxon>Magnoliopsida</taxon>
        <taxon>eudicotyledons</taxon>
        <taxon>Gunneridae</taxon>
        <taxon>Pentapetalae</taxon>
        <taxon>rosids</taxon>
        <taxon>malvids</taxon>
        <taxon>Brassicales</taxon>
        <taxon>Brassicaceae</taxon>
        <taxon>Brassiceae</taxon>
        <taxon>Brassica</taxon>
    </lineage>
</organism>
<name>A0A8S9KHL5_BRACR</name>
<sequence>MQPDIWEEWWRPTCVLDMQPAMWSIWCRRACVRSHAKRHTGCHQPEADWLLSSIKSPLPQLISSHPDLSLLISSQPLGTVSVQLNSSKAVSIFDGQAEVLSGVSSGPRVQISPSRPVSFFMVKPRFCPSQVKSSPVQSSRPTGFGQVLSDQPAASRLEHCRSPGCDVDTTGPMPYRLDYEYWDNCVECVLCRQQVRNPPMLGMFWGGLVFPRPRTQRVQGNPLFAGSGRLRRTGSCPMAEYYTTV</sequence>
<protein>
    <submittedName>
        <fullName evidence="1">Uncharacterized protein</fullName>
    </submittedName>
</protein>
<reference evidence="1" key="1">
    <citation type="submission" date="2019-12" db="EMBL/GenBank/DDBJ databases">
        <title>Genome sequencing and annotation of Brassica cretica.</title>
        <authorList>
            <person name="Studholme D.J."/>
            <person name="Sarris P.F."/>
        </authorList>
    </citation>
    <scope>NUCLEOTIDE SEQUENCE</scope>
    <source>
        <strain evidence="1">PFS-102/07</strain>
        <tissue evidence="1">Leaf</tissue>
    </source>
</reference>